<dbReference type="SUPFAM" id="SSF54236">
    <property type="entry name" value="Ubiquitin-like"/>
    <property type="match status" value="1"/>
</dbReference>
<dbReference type="InterPro" id="IPR036533">
    <property type="entry name" value="BAG_dom_sf"/>
</dbReference>
<dbReference type="AlphaFoldDB" id="A0A9D4Z318"/>
<evidence type="ECO:0000256" key="1">
    <source>
        <dbReference type="ARBA" id="ARBA00023186"/>
    </source>
</evidence>
<dbReference type="SUPFAM" id="SSF63491">
    <property type="entry name" value="BAG domain"/>
    <property type="match status" value="1"/>
</dbReference>
<dbReference type="GO" id="GO:0050821">
    <property type="term" value="P:protein stabilization"/>
    <property type="evidence" value="ECO:0007669"/>
    <property type="project" value="TreeGrafter"/>
</dbReference>
<dbReference type="SMART" id="SM00213">
    <property type="entry name" value="UBQ"/>
    <property type="match status" value="1"/>
</dbReference>
<accession>A0A9D4Z318</accession>
<dbReference type="InterPro" id="IPR029071">
    <property type="entry name" value="Ubiquitin-like_domsf"/>
</dbReference>
<dbReference type="Gene3D" id="1.20.58.120">
    <property type="entry name" value="BAG domain"/>
    <property type="match status" value="1"/>
</dbReference>
<keyword evidence="5" id="KW-1185">Reference proteome</keyword>
<dbReference type="EMBL" id="JABFUD020000025">
    <property type="protein sequence ID" value="KAI5059230.1"/>
    <property type="molecule type" value="Genomic_DNA"/>
</dbReference>
<evidence type="ECO:0000259" key="3">
    <source>
        <dbReference type="PROSITE" id="PS50053"/>
    </source>
</evidence>
<dbReference type="InterPro" id="IPR039773">
    <property type="entry name" value="BAG_chaperone_regulator"/>
</dbReference>
<comment type="caution">
    <text evidence="4">The sequence shown here is derived from an EMBL/GenBank/DDBJ whole genome shotgun (WGS) entry which is preliminary data.</text>
</comment>
<evidence type="ECO:0000313" key="5">
    <source>
        <dbReference type="Proteomes" id="UP000886520"/>
    </source>
</evidence>
<dbReference type="GO" id="GO:0005737">
    <property type="term" value="C:cytoplasm"/>
    <property type="evidence" value="ECO:0007669"/>
    <property type="project" value="TreeGrafter"/>
</dbReference>
<feature type="domain" description="Ubiquitin-like" evidence="3">
    <location>
        <begin position="56"/>
        <end position="130"/>
    </location>
</feature>
<reference evidence="4" key="1">
    <citation type="submission" date="2021-01" db="EMBL/GenBank/DDBJ databases">
        <title>Adiantum capillus-veneris genome.</title>
        <authorList>
            <person name="Fang Y."/>
            <person name="Liao Q."/>
        </authorList>
    </citation>
    <scope>NUCLEOTIDE SEQUENCE</scope>
    <source>
        <strain evidence="4">H3</strain>
        <tissue evidence="4">Leaf</tissue>
    </source>
</reference>
<sequence length="357" mass="38798">MSIKGAFALKGQWTANAAKTANAEEGASKEWELRPCGMLVQKRDPEAEAVHAGPVIRIKVSFGRSSHRVSVNAHSTFGDLKKLLVQLTGLQPKQQRLMYKGKEKVDRDYLSDAGVKDKSKIVLVEDTKGWEKTLVELRKSDADAKAYKAVAEVQQLVDQISGQIAGLEAAVSNGKKLSDNELMGPSDLLMCQLIKLEDSSVDGDAKVQKRILIRRVQKYVETLDALKLRNDSLRSQNGSMKTRDAFANGRIDTSSPRANGRIDASSLRTNVATARTDSLKLHAKSLSFHNTTVGASSPRTNVPTPRTDSLKLHANTPSPGNTTVVTTTWETFGSSAGGVNVKQAPPLASEPLLIQWD</sequence>
<name>A0A9D4Z318_ADICA</name>
<feature type="region of interest" description="Disordered" evidence="2">
    <location>
        <begin position="291"/>
        <end position="321"/>
    </location>
</feature>
<dbReference type="Pfam" id="PF00240">
    <property type="entry name" value="ubiquitin"/>
    <property type="match status" value="1"/>
</dbReference>
<dbReference type="GO" id="GO:0000774">
    <property type="term" value="F:adenyl-nucleotide exchange factor activity"/>
    <property type="evidence" value="ECO:0007669"/>
    <property type="project" value="TreeGrafter"/>
</dbReference>
<dbReference type="Gene3D" id="3.10.20.90">
    <property type="entry name" value="Phosphatidylinositol 3-kinase Catalytic Subunit, Chain A, domain 1"/>
    <property type="match status" value="1"/>
</dbReference>
<evidence type="ECO:0000256" key="2">
    <source>
        <dbReference type="SAM" id="MobiDB-lite"/>
    </source>
</evidence>
<feature type="compositionally biased region" description="Polar residues" evidence="2">
    <location>
        <begin position="291"/>
        <end position="307"/>
    </location>
</feature>
<dbReference type="Pfam" id="PF02179">
    <property type="entry name" value="BAG"/>
    <property type="match status" value="1"/>
</dbReference>
<dbReference type="Proteomes" id="UP000886520">
    <property type="component" value="Chromosome 25"/>
</dbReference>
<dbReference type="PANTHER" id="PTHR12329:SF16">
    <property type="entry name" value="BAG FAMILY MOLECULAR CHAPERONE REGULATOR 1"/>
    <property type="match status" value="1"/>
</dbReference>
<dbReference type="InterPro" id="IPR000626">
    <property type="entry name" value="Ubiquitin-like_dom"/>
</dbReference>
<gene>
    <name evidence="4" type="ORF">GOP47_0025549</name>
</gene>
<dbReference type="PROSITE" id="PS50053">
    <property type="entry name" value="UBIQUITIN_2"/>
    <property type="match status" value="1"/>
</dbReference>
<dbReference type="PANTHER" id="PTHR12329">
    <property type="entry name" value="BCL2-ASSOCIATED ATHANOGENE"/>
    <property type="match status" value="1"/>
</dbReference>
<protein>
    <recommendedName>
        <fullName evidence="3">Ubiquitin-like domain-containing protein</fullName>
    </recommendedName>
</protein>
<dbReference type="OrthoDB" id="1915683at2759"/>
<dbReference type="InterPro" id="IPR003103">
    <property type="entry name" value="BAG_domain"/>
</dbReference>
<keyword evidence="1" id="KW-0143">Chaperone</keyword>
<organism evidence="4 5">
    <name type="scientific">Adiantum capillus-veneris</name>
    <name type="common">Maidenhair fern</name>
    <dbReference type="NCBI Taxonomy" id="13818"/>
    <lineage>
        <taxon>Eukaryota</taxon>
        <taxon>Viridiplantae</taxon>
        <taxon>Streptophyta</taxon>
        <taxon>Embryophyta</taxon>
        <taxon>Tracheophyta</taxon>
        <taxon>Polypodiopsida</taxon>
        <taxon>Polypodiidae</taxon>
        <taxon>Polypodiales</taxon>
        <taxon>Pteridineae</taxon>
        <taxon>Pteridaceae</taxon>
        <taxon>Vittarioideae</taxon>
        <taxon>Adiantum</taxon>
    </lineage>
</organism>
<dbReference type="GO" id="GO:0051087">
    <property type="term" value="F:protein-folding chaperone binding"/>
    <property type="evidence" value="ECO:0007669"/>
    <property type="project" value="InterPro"/>
</dbReference>
<proteinExistence type="predicted"/>
<evidence type="ECO:0000313" key="4">
    <source>
        <dbReference type="EMBL" id="KAI5059230.1"/>
    </source>
</evidence>